<organism evidence="4 5">
    <name type="scientific">Paludisphaera borealis</name>
    <dbReference type="NCBI Taxonomy" id="1387353"/>
    <lineage>
        <taxon>Bacteria</taxon>
        <taxon>Pseudomonadati</taxon>
        <taxon>Planctomycetota</taxon>
        <taxon>Planctomycetia</taxon>
        <taxon>Isosphaerales</taxon>
        <taxon>Isosphaeraceae</taxon>
        <taxon>Paludisphaera</taxon>
    </lineage>
</organism>
<dbReference type="AlphaFoldDB" id="A0A1U7CUX0"/>
<sequence>MKTSFVPRVVCGIFVLLMSAGASLRAEDGPSRPSRTAPVEHPGQSKHQHKRVLRYEFGQGPRSYWIFEPADPKPKRAPVVVFLHGWFSVNPAIYGAWIDHLVRSGNVVVFPRYQNDVGTLPRDFLPNALFAIRDALTVLETSDKHVRPNLKHFALIGHSAGGNLAAQITAVSADPHAGLPQIRAAMLFMPGEVLPLREPKLSLIPASTLMIVAVGEDDLLVGDLRGRQIFAQATAVPRSHKRYVVFRSDRHGFPPLIAEHTAPTSANHRLDTGEGILRSFQLSLGDVNALDWAGFWRIADATLDAAFAGRNLDEAITDEEQFTHLGYWSDGRKVTPPLMSDNLDSIPRVVLSNGIRIIPWEWPIKITESSAPAAAEADPVK</sequence>
<dbReference type="Pfam" id="PF07859">
    <property type="entry name" value="Abhydrolase_3"/>
    <property type="match status" value="1"/>
</dbReference>
<dbReference type="PANTHER" id="PTHR33428:SF14">
    <property type="entry name" value="CARBOXYLESTERASE TYPE B DOMAIN-CONTAINING PROTEIN"/>
    <property type="match status" value="1"/>
</dbReference>
<proteinExistence type="predicted"/>
<reference evidence="5" key="1">
    <citation type="submission" date="2016-12" db="EMBL/GenBank/DDBJ databases">
        <title>Comparative genomics of four Isosphaeraceae planctomycetes: a common pool of plasmids and glycoside hydrolase genes.</title>
        <authorList>
            <person name="Ivanova A."/>
        </authorList>
    </citation>
    <scope>NUCLEOTIDE SEQUENCE [LARGE SCALE GENOMIC DNA]</scope>
    <source>
        <strain evidence="5">PX4</strain>
    </source>
</reference>
<gene>
    <name evidence="4" type="ORF">BSF38_04240</name>
</gene>
<dbReference type="GO" id="GO:0016787">
    <property type="term" value="F:hydrolase activity"/>
    <property type="evidence" value="ECO:0007669"/>
    <property type="project" value="InterPro"/>
</dbReference>
<dbReference type="InterPro" id="IPR013094">
    <property type="entry name" value="AB_hydrolase_3"/>
</dbReference>
<dbReference type="Gene3D" id="3.40.50.1820">
    <property type="entry name" value="alpha/beta hydrolase"/>
    <property type="match status" value="1"/>
</dbReference>
<evidence type="ECO:0000256" key="1">
    <source>
        <dbReference type="SAM" id="MobiDB-lite"/>
    </source>
</evidence>
<accession>A0A1U7CUX0</accession>
<feature type="signal peptide" evidence="2">
    <location>
        <begin position="1"/>
        <end position="26"/>
    </location>
</feature>
<keyword evidence="5" id="KW-1185">Reference proteome</keyword>
<evidence type="ECO:0000313" key="5">
    <source>
        <dbReference type="Proteomes" id="UP000186309"/>
    </source>
</evidence>
<dbReference type="STRING" id="1387353.BSF38_04240"/>
<keyword evidence="2" id="KW-0732">Signal</keyword>
<dbReference type="EMBL" id="CP019082">
    <property type="protein sequence ID" value="APW62689.1"/>
    <property type="molecule type" value="Genomic_DNA"/>
</dbReference>
<dbReference type="SUPFAM" id="SSF53474">
    <property type="entry name" value="alpha/beta-Hydrolases"/>
    <property type="match status" value="1"/>
</dbReference>
<feature type="region of interest" description="Disordered" evidence="1">
    <location>
        <begin position="25"/>
        <end position="49"/>
    </location>
</feature>
<dbReference type="Proteomes" id="UP000186309">
    <property type="component" value="Chromosome"/>
</dbReference>
<dbReference type="InterPro" id="IPR029058">
    <property type="entry name" value="AB_hydrolase_fold"/>
</dbReference>
<feature type="chain" id="PRO_5013205348" description="Alpha/beta hydrolase fold-3 domain-containing protein" evidence="2">
    <location>
        <begin position="27"/>
        <end position="381"/>
    </location>
</feature>
<dbReference type="PANTHER" id="PTHR33428">
    <property type="entry name" value="CHLOROPHYLLASE-2, CHLOROPLASTIC"/>
    <property type="match status" value="1"/>
</dbReference>
<name>A0A1U7CUX0_9BACT</name>
<evidence type="ECO:0000259" key="3">
    <source>
        <dbReference type="Pfam" id="PF07859"/>
    </source>
</evidence>
<evidence type="ECO:0000313" key="4">
    <source>
        <dbReference type="EMBL" id="APW62689.1"/>
    </source>
</evidence>
<protein>
    <recommendedName>
        <fullName evidence="3">Alpha/beta hydrolase fold-3 domain-containing protein</fullName>
    </recommendedName>
</protein>
<evidence type="ECO:0000256" key="2">
    <source>
        <dbReference type="SAM" id="SignalP"/>
    </source>
</evidence>
<dbReference type="RefSeq" id="WP_076348964.1">
    <property type="nucleotide sequence ID" value="NZ_CP019082.1"/>
</dbReference>
<feature type="domain" description="Alpha/beta hydrolase fold-3" evidence="3">
    <location>
        <begin position="80"/>
        <end position="198"/>
    </location>
</feature>
<dbReference type="KEGG" id="pbor:BSF38_04240"/>